<feature type="transmembrane region" description="Helical" evidence="1">
    <location>
        <begin position="93"/>
        <end position="117"/>
    </location>
</feature>
<protein>
    <submittedName>
        <fullName evidence="2">Uncharacterized protein</fullName>
    </submittedName>
</protein>
<organism evidence="2 3">
    <name type="scientific">Spirosoma taeanense</name>
    <dbReference type="NCBI Taxonomy" id="2735870"/>
    <lineage>
        <taxon>Bacteria</taxon>
        <taxon>Pseudomonadati</taxon>
        <taxon>Bacteroidota</taxon>
        <taxon>Cytophagia</taxon>
        <taxon>Cytophagales</taxon>
        <taxon>Cytophagaceae</taxon>
        <taxon>Spirosoma</taxon>
    </lineage>
</organism>
<dbReference type="RefSeq" id="WP_171739542.1">
    <property type="nucleotide sequence ID" value="NZ_CP053435.1"/>
</dbReference>
<feature type="transmembrane region" description="Helical" evidence="1">
    <location>
        <begin position="123"/>
        <end position="145"/>
    </location>
</feature>
<keyword evidence="1" id="KW-0472">Membrane</keyword>
<reference evidence="2 3" key="1">
    <citation type="submission" date="2020-05" db="EMBL/GenBank/DDBJ databases">
        <title>Genome sequencing of Spirosoma sp. TS118.</title>
        <authorList>
            <person name="Lee J.-H."/>
            <person name="Jeong S."/>
            <person name="Zhao L."/>
            <person name="Jung J.-H."/>
            <person name="Kim M.-K."/>
            <person name="Lim S."/>
        </authorList>
    </citation>
    <scope>NUCLEOTIDE SEQUENCE [LARGE SCALE GENOMIC DNA]</scope>
    <source>
        <strain evidence="2 3">TS118</strain>
    </source>
</reference>
<feature type="transmembrane region" description="Helical" evidence="1">
    <location>
        <begin position="50"/>
        <end position="69"/>
    </location>
</feature>
<keyword evidence="1" id="KW-1133">Transmembrane helix</keyword>
<accession>A0A6M5Y918</accession>
<keyword evidence="3" id="KW-1185">Reference proteome</keyword>
<name>A0A6M5Y918_9BACT</name>
<keyword evidence="1" id="KW-0812">Transmembrane</keyword>
<dbReference type="EMBL" id="CP053435">
    <property type="protein sequence ID" value="QJW89703.1"/>
    <property type="molecule type" value="Genomic_DNA"/>
</dbReference>
<sequence length="148" mass="15307">MARVIFGGIIAVLLLGLYAYAIIYAILAVYCSLETGCTDYPKNLNEGINTVLTLVGGLVSALVVAELAITKPGDTPTARLLNTGSTPTANKTVGIIAVVYIAVWLVCGVASLIVGYLQYPDVVPVLTASAKGWLGLAVAAAYSYLGVK</sequence>
<evidence type="ECO:0000256" key="1">
    <source>
        <dbReference type="SAM" id="Phobius"/>
    </source>
</evidence>
<feature type="transmembrane region" description="Helical" evidence="1">
    <location>
        <begin position="7"/>
        <end position="30"/>
    </location>
</feature>
<gene>
    <name evidence="2" type="ORF">HNV11_10085</name>
</gene>
<dbReference type="Proteomes" id="UP000502756">
    <property type="component" value="Chromosome"/>
</dbReference>
<evidence type="ECO:0000313" key="3">
    <source>
        <dbReference type="Proteomes" id="UP000502756"/>
    </source>
</evidence>
<dbReference type="KEGG" id="stae:HNV11_10085"/>
<proteinExistence type="predicted"/>
<evidence type="ECO:0000313" key="2">
    <source>
        <dbReference type="EMBL" id="QJW89703.1"/>
    </source>
</evidence>
<dbReference type="AlphaFoldDB" id="A0A6M5Y918"/>